<dbReference type="PANTHER" id="PTHR30595:SF6">
    <property type="entry name" value="SCHLAFEN ALBA-2 DOMAIN-CONTAINING PROTEIN"/>
    <property type="match status" value="1"/>
</dbReference>
<dbReference type="InterPro" id="IPR038461">
    <property type="entry name" value="Schlafen_AlbA_2_dom_sf"/>
</dbReference>
<evidence type="ECO:0000259" key="2">
    <source>
        <dbReference type="Pfam" id="PF04326"/>
    </source>
</evidence>
<dbReference type="Gene3D" id="3.30.950.30">
    <property type="entry name" value="Schlafen, AAA domain"/>
    <property type="match status" value="1"/>
</dbReference>
<sequence>MKDLSTDSLNKTTDELVKEIRRKQSELPDVELKESRTKLSKNLVETISAFANTKGGVILLGLSDPAKGALPVEGFSPEKARDSMESLLQKLQQIPKTQIDIEVIDEQRILRVDIKELENDLKPCFIQERGMYSGSYTRTGEGERKLTHYEIDRLLENRSVPDHDQQAVDGATLDDLDKHILQKLVDQQKATKPRAYGDSSDIEILNSLSVVKKDPTEGIYVTLAGLLATGLDPQRFYPRLRVTYVEYPTNEPGANGPDGERFIVNESVEGSIPEIVAQTLTIMRRYMSKKTYIQDGKRIDKYPYPLTVIRELLVNALMHRDYSPAGCLNQVQIEVFPNRITISNPGGLHGSINEEDLGAEYVSSSRNPVLSRLLEFVELPQGGAVAENRGSGIRTVFKELSDAGMNPPAFKSSLKQMLVTITPDSLLDPETVEWIESCGLSDLTSQQMQAIATAYKGNRVTNATLQSWGLHQADATKELTKLVESGIFLKEGDRRGASYVLNEAYEPPASTGLGISDLSPAGESVYTYLMGETDSKSARDIAAATGYEIRTVQKHLSTLLRSGAIERLGKPRSPHLKYRKVGSQDSANPSH</sequence>
<evidence type="ECO:0000313" key="3">
    <source>
        <dbReference type="EMBL" id="MBD8029328.1"/>
    </source>
</evidence>
<protein>
    <submittedName>
        <fullName evidence="3">Putative DNA binding domain-containing protein</fullName>
    </submittedName>
</protein>
<dbReference type="AlphaFoldDB" id="A0A8I0LF21"/>
<comment type="caution">
    <text evidence="3">The sequence shown here is derived from an EMBL/GenBank/DDBJ whole genome shotgun (WGS) entry which is preliminary data.</text>
</comment>
<dbReference type="RefSeq" id="WP_191732580.1">
    <property type="nucleotide sequence ID" value="NZ_JACSPR010000002.1"/>
</dbReference>
<proteinExistence type="predicted"/>
<feature type="region of interest" description="Disordered" evidence="1">
    <location>
        <begin position="571"/>
        <end position="591"/>
    </location>
</feature>
<dbReference type="Gene3D" id="3.30.565.60">
    <property type="match status" value="1"/>
</dbReference>
<feature type="compositionally biased region" description="Basic residues" evidence="1">
    <location>
        <begin position="571"/>
        <end position="580"/>
    </location>
</feature>
<dbReference type="Pfam" id="PF04326">
    <property type="entry name" value="SLFN_AlbA_2"/>
    <property type="match status" value="1"/>
</dbReference>
<dbReference type="EMBL" id="JACSPR010000002">
    <property type="protein sequence ID" value="MBD8029328.1"/>
    <property type="molecule type" value="Genomic_DNA"/>
</dbReference>
<dbReference type="PANTHER" id="PTHR30595">
    <property type="entry name" value="GLPR-RELATED TRANSCRIPTIONAL REPRESSOR"/>
    <property type="match status" value="1"/>
</dbReference>
<organism evidence="3 4">
    <name type="scientific">Corynebacterium gallinarum</name>
    <dbReference type="NCBI Taxonomy" id="2762214"/>
    <lineage>
        <taxon>Bacteria</taxon>
        <taxon>Bacillati</taxon>
        <taxon>Actinomycetota</taxon>
        <taxon>Actinomycetes</taxon>
        <taxon>Mycobacteriales</taxon>
        <taxon>Corynebacteriaceae</taxon>
        <taxon>Corynebacterium</taxon>
    </lineage>
</organism>
<gene>
    <name evidence="3" type="ORF">H9627_03125</name>
</gene>
<keyword evidence="4" id="KW-1185">Reference proteome</keyword>
<accession>A0A8I0LF21</accession>
<reference evidence="3 4" key="1">
    <citation type="submission" date="2020-08" db="EMBL/GenBank/DDBJ databases">
        <title>A Genomic Blueprint of the Chicken Gut Microbiome.</title>
        <authorList>
            <person name="Gilroy R."/>
            <person name="Ravi A."/>
            <person name="Getino M."/>
            <person name="Pursley I."/>
            <person name="Horton D.L."/>
            <person name="Alikhan N.-F."/>
            <person name="Baker D."/>
            <person name="Gharbi K."/>
            <person name="Hall N."/>
            <person name="Watson M."/>
            <person name="Adriaenssens E.M."/>
            <person name="Foster-Nyarko E."/>
            <person name="Jarju S."/>
            <person name="Secka A."/>
            <person name="Antonio M."/>
            <person name="Oren A."/>
            <person name="Chaudhuri R."/>
            <person name="La Ragione R.M."/>
            <person name="Hildebrand F."/>
            <person name="Pallen M.J."/>
        </authorList>
    </citation>
    <scope>NUCLEOTIDE SEQUENCE [LARGE SCALE GENOMIC DNA]</scope>
    <source>
        <strain evidence="3 4">Sa1YVA5</strain>
    </source>
</reference>
<dbReference type="Pfam" id="PF13749">
    <property type="entry name" value="HATPase_c_4"/>
    <property type="match status" value="1"/>
</dbReference>
<evidence type="ECO:0000313" key="4">
    <source>
        <dbReference type="Proteomes" id="UP000650224"/>
    </source>
</evidence>
<evidence type="ECO:0000256" key="1">
    <source>
        <dbReference type="SAM" id="MobiDB-lite"/>
    </source>
</evidence>
<feature type="domain" description="Schlafen AlbA-2" evidence="2">
    <location>
        <begin position="29"/>
        <end position="146"/>
    </location>
</feature>
<dbReference type="InterPro" id="IPR007421">
    <property type="entry name" value="Schlafen_AlbA_2_dom"/>
</dbReference>
<name>A0A8I0LF21_9CORY</name>
<dbReference type="Proteomes" id="UP000650224">
    <property type="component" value="Unassembled WGS sequence"/>
</dbReference>
<dbReference type="InterPro" id="IPR038475">
    <property type="entry name" value="RecG_C_sf"/>
</dbReference>